<feature type="transmembrane region" description="Helical" evidence="6">
    <location>
        <begin position="27"/>
        <end position="48"/>
    </location>
</feature>
<feature type="domain" description="Cation efflux protein transmembrane" evidence="7">
    <location>
        <begin position="3"/>
        <end position="201"/>
    </location>
</feature>
<dbReference type="InterPro" id="IPR027469">
    <property type="entry name" value="Cation_efflux_TMD_sf"/>
</dbReference>
<keyword evidence="4 6" id="KW-1133">Transmembrane helix</keyword>
<dbReference type="GO" id="GO:0015086">
    <property type="term" value="F:cadmium ion transmembrane transporter activity"/>
    <property type="evidence" value="ECO:0007669"/>
    <property type="project" value="TreeGrafter"/>
</dbReference>
<accession>A0A346A1A1</accession>
<organism evidence="8 9">
    <name type="scientific">Pseudolabrys taiwanensis</name>
    <dbReference type="NCBI Taxonomy" id="331696"/>
    <lineage>
        <taxon>Bacteria</taxon>
        <taxon>Pseudomonadati</taxon>
        <taxon>Pseudomonadota</taxon>
        <taxon>Alphaproteobacteria</taxon>
        <taxon>Hyphomicrobiales</taxon>
        <taxon>Xanthobacteraceae</taxon>
        <taxon>Pseudolabrys</taxon>
    </lineage>
</organism>
<evidence type="ECO:0000256" key="3">
    <source>
        <dbReference type="ARBA" id="ARBA00022692"/>
    </source>
</evidence>
<evidence type="ECO:0000259" key="7">
    <source>
        <dbReference type="Pfam" id="PF01545"/>
    </source>
</evidence>
<evidence type="ECO:0000313" key="8">
    <source>
        <dbReference type="EMBL" id="AXK82948.1"/>
    </source>
</evidence>
<reference evidence="8 9" key="1">
    <citation type="submission" date="2018-07" db="EMBL/GenBank/DDBJ databases">
        <authorList>
            <person name="Quirk P.G."/>
            <person name="Krulwich T.A."/>
        </authorList>
    </citation>
    <scope>NUCLEOTIDE SEQUENCE [LARGE SCALE GENOMIC DNA]</scope>
    <source>
        <strain evidence="8 9">CC-BB4</strain>
    </source>
</reference>
<dbReference type="PANTHER" id="PTHR43840:SF15">
    <property type="entry name" value="MITOCHONDRIAL METAL TRANSPORTER 1-RELATED"/>
    <property type="match status" value="1"/>
</dbReference>
<dbReference type="Gene3D" id="1.20.1510.10">
    <property type="entry name" value="Cation efflux protein transmembrane domain"/>
    <property type="match status" value="1"/>
</dbReference>
<dbReference type="EMBL" id="CP031417">
    <property type="protein sequence ID" value="AXK82948.1"/>
    <property type="molecule type" value="Genomic_DNA"/>
</dbReference>
<dbReference type="GO" id="GO:0006882">
    <property type="term" value="P:intracellular zinc ion homeostasis"/>
    <property type="evidence" value="ECO:0007669"/>
    <property type="project" value="TreeGrafter"/>
</dbReference>
<evidence type="ECO:0000256" key="5">
    <source>
        <dbReference type="ARBA" id="ARBA00023136"/>
    </source>
</evidence>
<proteinExistence type="predicted"/>
<dbReference type="GO" id="GO:0005886">
    <property type="term" value="C:plasma membrane"/>
    <property type="evidence" value="ECO:0007669"/>
    <property type="project" value="TreeGrafter"/>
</dbReference>
<dbReference type="SUPFAM" id="SSF161111">
    <property type="entry name" value="Cation efflux protein transmembrane domain-like"/>
    <property type="match status" value="1"/>
</dbReference>
<dbReference type="Pfam" id="PF01545">
    <property type="entry name" value="Cation_efflux"/>
    <property type="match status" value="1"/>
</dbReference>
<feature type="transmembrane region" description="Helical" evidence="6">
    <location>
        <begin position="100"/>
        <end position="125"/>
    </location>
</feature>
<feature type="transmembrane region" description="Helical" evidence="6">
    <location>
        <begin position="170"/>
        <end position="190"/>
    </location>
</feature>
<dbReference type="InterPro" id="IPR050291">
    <property type="entry name" value="CDF_Transporter"/>
</dbReference>
<name>A0A346A1A1_9HYPH</name>
<keyword evidence="3 6" id="KW-0812">Transmembrane</keyword>
<dbReference type="GO" id="GO:0015093">
    <property type="term" value="F:ferrous iron transmembrane transporter activity"/>
    <property type="evidence" value="ECO:0007669"/>
    <property type="project" value="TreeGrafter"/>
</dbReference>
<dbReference type="Proteomes" id="UP000254889">
    <property type="component" value="Chromosome"/>
</dbReference>
<feature type="transmembrane region" description="Helical" evidence="6">
    <location>
        <begin position="69"/>
        <end position="94"/>
    </location>
</feature>
<evidence type="ECO:0000313" key="9">
    <source>
        <dbReference type="Proteomes" id="UP000254889"/>
    </source>
</evidence>
<gene>
    <name evidence="8" type="ORF">DW352_21945</name>
</gene>
<evidence type="ECO:0000256" key="6">
    <source>
        <dbReference type="SAM" id="Phobius"/>
    </source>
</evidence>
<keyword evidence="9" id="KW-1185">Reference proteome</keyword>
<evidence type="ECO:0000256" key="4">
    <source>
        <dbReference type="ARBA" id="ARBA00022989"/>
    </source>
</evidence>
<comment type="subcellular location">
    <subcellularLocation>
        <location evidence="1">Membrane</location>
        <topology evidence="1">Multi-pass membrane protein</topology>
    </subcellularLocation>
</comment>
<keyword evidence="5 6" id="KW-0472">Membrane</keyword>
<dbReference type="OrthoDB" id="7257823at2"/>
<sequence>MLFAGLSDVAIIVAAFAAAVWGNSLMMAAEGLRGALLVMLEMVLLVLLRRIHRGRVHDFDYGAGKLEQFANLSIGAVMGLGGVWVGITAAYRWWHPPEQAALGLGFAALVGAVNVVQNGAALMALWRAGRDGTSLIMIGQVRTRLAKLISSTIVFVALCINAALGDGQWGLLADVLGSAFVALVMIQLAVSMARQALPSLLDRTLDEAQQRSINRALARHFEAYDDLLGVSSRLSGNTAMIEVKLGFERMRSIGEIQCVVDRVAKDIGELIPGALVSVIPVASGKAAGGL</sequence>
<feature type="transmembrane region" description="Helical" evidence="6">
    <location>
        <begin position="145"/>
        <end position="164"/>
    </location>
</feature>
<keyword evidence="2" id="KW-0813">Transport</keyword>
<dbReference type="RefSeq" id="WP_115693327.1">
    <property type="nucleotide sequence ID" value="NZ_CP031417.1"/>
</dbReference>
<evidence type="ECO:0000256" key="2">
    <source>
        <dbReference type="ARBA" id="ARBA00022448"/>
    </source>
</evidence>
<dbReference type="InterPro" id="IPR058533">
    <property type="entry name" value="Cation_efflux_TM"/>
</dbReference>
<dbReference type="KEGG" id="ptaw:DW352_21945"/>
<dbReference type="GO" id="GO:0015341">
    <property type="term" value="F:zinc efflux antiporter activity"/>
    <property type="evidence" value="ECO:0007669"/>
    <property type="project" value="TreeGrafter"/>
</dbReference>
<protein>
    <recommendedName>
        <fullName evidence="7">Cation efflux protein transmembrane domain-containing protein</fullName>
    </recommendedName>
</protein>
<dbReference type="PANTHER" id="PTHR43840">
    <property type="entry name" value="MITOCHONDRIAL METAL TRANSPORTER 1-RELATED"/>
    <property type="match status" value="1"/>
</dbReference>
<dbReference type="AlphaFoldDB" id="A0A346A1A1"/>
<evidence type="ECO:0000256" key="1">
    <source>
        <dbReference type="ARBA" id="ARBA00004141"/>
    </source>
</evidence>